<reference evidence="10" key="1">
    <citation type="journal article" date="2022" name="Cell">
        <title>Design, construction, and in vivo augmentation of a complex gut microbiome.</title>
        <authorList>
            <person name="Cheng A.G."/>
            <person name="Ho P.Y."/>
            <person name="Aranda-Diaz A."/>
            <person name="Jain S."/>
            <person name="Yu F.B."/>
            <person name="Meng X."/>
            <person name="Wang M."/>
            <person name="Iakiviak M."/>
            <person name="Nagashima K."/>
            <person name="Zhao A."/>
            <person name="Murugkar P."/>
            <person name="Patil A."/>
            <person name="Atabakhsh K."/>
            <person name="Weakley A."/>
            <person name="Yan J."/>
            <person name="Brumbaugh A.R."/>
            <person name="Higginbottom S."/>
            <person name="Dimas A."/>
            <person name="Shiver A.L."/>
            <person name="Deutschbauer A."/>
            <person name="Neff N."/>
            <person name="Sonnenburg J.L."/>
            <person name="Huang K.C."/>
            <person name="Fischbach M.A."/>
        </authorList>
    </citation>
    <scope>NUCLEOTIDE SEQUENCE</scope>
    <source>
        <strain evidence="10">DSM 19829</strain>
    </source>
</reference>
<keyword evidence="4 8" id="KW-0479">Metal-binding</keyword>
<dbReference type="InterPro" id="IPR041719">
    <property type="entry name" value="Ferritin_prok"/>
</dbReference>
<evidence type="ECO:0000313" key="11">
    <source>
        <dbReference type="Proteomes" id="UP001060164"/>
    </source>
</evidence>
<evidence type="ECO:0000256" key="7">
    <source>
        <dbReference type="ARBA" id="ARBA00048035"/>
    </source>
</evidence>
<dbReference type="SUPFAM" id="SSF47240">
    <property type="entry name" value="Ferritin-like"/>
    <property type="match status" value="1"/>
</dbReference>
<keyword evidence="5" id="KW-0560">Oxidoreductase</keyword>
<evidence type="ECO:0000256" key="5">
    <source>
        <dbReference type="ARBA" id="ARBA00023002"/>
    </source>
</evidence>
<sequence length="170" mass="19695">MLNEKVSQLLNRQVNKEFYSAYLYLYYSNFYSDRGLDGFANWYQVQAQEERDHAMLFVQYMQNNDAEITFYAIDKPDDILDSLSAPLNAALQHERYVTALIGSICEAASEAKDYRTMQFLDWFIKEQGEEETIAGDLIKKMELFGSEAKGLYMLDQELGARTYTPPTLTL</sequence>
<evidence type="ECO:0000256" key="2">
    <source>
        <dbReference type="ARBA" id="ARBA00006950"/>
    </source>
</evidence>
<comment type="catalytic activity">
    <reaction evidence="7 8">
        <text>4 Fe(2+) + O2 + 6 H2O = 4 iron(III) oxide-hydroxide + 12 H(+)</text>
        <dbReference type="Rhea" id="RHEA:11972"/>
        <dbReference type="ChEBI" id="CHEBI:15377"/>
        <dbReference type="ChEBI" id="CHEBI:15378"/>
        <dbReference type="ChEBI" id="CHEBI:15379"/>
        <dbReference type="ChEBI" id="CHEBI:29033"/>
        <dbReference type="ChEBI" id="CHEBI:78619"/>
        <dbReference type="EC" id="1.16.3.2"/>
    </reaction>
</comment>
<protein>
    <recommendedName>
        <fullName evidence="8">Ferritin</fullName>
        <ecNumber evidence="8">1.16.3.2</ecNumber>
    </recommendedName>
</protein>
<evidence type="ECO:0000256" key="8">
    <source>
        <dbReference type="RuleBase" id="RU361145"/>
    </source>
</evidence>
<keyword evidence="8" id="KW-0963">Cytoplasm</keyword>
<dbReference type="EMBL" id="CP102290">
    <property type="protein sequence ID" value="UWP59597.1"/>
    <property type="molecule type" value="Genomic_DNA"/>
</dbReference>
<name>A0ABY5VGU1_9FIRM</name>
<comment type="similarity">
    <text evidence="2 8">Belongs to the ferritin family. Prokaryotic subfamily.</text>
</comment>
<evidence type="ECO:0000256" key="4">
    <source>
        <dbReference type="ARBA" id="ARBA00022723"/>
    </source>
</evidence>
<dbReference type="RefSeq" id="WP_028527813.1">
    <property type="nucleotide sequence ID" value="NZ_CABLBR010000005.1"/>
</dbReference>
<proteinExistence type="inferred from homology"/>
<dbReference type="Proteomes" id="UP001060164">
    <property type="component" value="Chromosome"/>
</dbReference>
<dbReference type="Gene3D" id="1.20.1260.10">
    <property type="match status" value="1"/>
</dbReference>
<comment type="function">
    <text evidence="1 8">Iron-storage protein.</text>
</comment>
<dbReference type="EC" id="1.16.3.2" evidence="8"/>
<keyword evidence="3 8" id="KW-0409">Iron storage</keyword>
<dbReference type="Pfam" id="PF00210">
    <property type="entry name" value="Ferritin"/>
    <property type="match status" value="1"/>
</dbReference>
<evidence type="ECO:0000256" key="6">
    <source>
        <dbReference type="ARBA" id="ARBA00023004"/>
    </source>
</evidence>
<evidence type="ECO:0000313" key="10">
    <source>
        <dbReference type="EMBL" id="UWP59597.1"/>
    </source>
</evidence>
<evidence type="ECO:0000256" key="3">
    <source>
        <dbReference type="ARBA" id="ARBA00022434"/>
    </source>
</evidence>
<comment type="subcellular location">
    <subcellularLocation>
        <location evidence="8">Cytoplasm</location>
    </subcellularLocation>
</comment>
<organism evidence="10 11">
    <name type="scientific">Ruminococcus gauvreauii</name>
    <dbReference type="NCBI Taxonomy" id="438033"/>
    <lineage>
        <taxon>Bacteria</taxon>
        <taxon>Bacillati</taxon>
        <taxon>Bacillota</taxon>
        <taxon>Clostridia</taxon>
        <taxon>Eubacteriales</taxon>
        <taxon>Oscillospiraceae</taxon>
        <taxon>Ruminococcus</taxon>
    </lineage>
</organism>
<dbReference type="CDD" id="cd01055">
    <property type="entry name" value="Nonheme_Ferritin"/>
    <property type="match status" value="1"/>
</dbReference>
<evidence type="ECO:0000259" key="9">
    <source>
        <dbReference type="PROSITE" id="PS50905"/>
    </source>
</evidence>
<keyword evidence="11" id="KW-1185">Reference proteome</keyword>
<dbReference type="PANTHER" id="PTHR11431:SF127">
    <property type="entry name" value="BACTERIAL NON-HEME FERRITIN"/>
    <property type="match status" value="1"/>
</dbReference>
<dbReference type="InterPro" id="IPR009040">
    <property type="entry name" value="Ferritin-like_diiron"/>
</dbReference>
<dbReference type="InterPro" id="IPR001519">
    <property type="entry name" value="Ferritin"/>
</dbReference>
<dbReference type="InterPro" id="IPR008331">
    <property type="entry name" value="Ferritin_DPS_dom"/>
</dbReference>
<keyword evidence="6 8" id="KW-0408">Iron</keyword>
<dbReference type="PANTHER" id="PTHR11431">
    <property type="entry name" value="FERRITIN"/>
    <property type="match status" value="1"/>
</dbReference>
<evidence type="ECO:0000256" key="1">
    <source>
        <dbReference type="ARBA" id="ARBA00002485"/>
    </source>
</evidence>
<dbReference type="InterPro" id="IPR009078">
    <property type="entry name" value="Ferritin-like_SF"/>
</dbReference>
<dbReference type="InterPro" id="IPR012347">
    <property type="entry name" value="Ferritin-like"/>
</dbReference>
<gene>
    <name evidence="10" type="ORF">NQ502_00620</name>
</gene>
<feature type="domain" description="Ferritin-like diiron" evidence="9">
    <location>
        <begin position="1"/>
        <end position="145"/>
    </location>
</feature>
<dbReference type="PROSITE" id="PS50905">
    <property type="entry name" value="FERRITIN_LIKE"/>
    <property type="match status" value="1"/>
</dbReference>
<accession>A0ABY5VGU1</accession>